<gene>
    <name evidence="1" type="ORF">HMPREF9371_2392</name>
</gene>
<keyword evidence="2" id="KW-1185">Reference proteome</keyword>
<dbReference type="EMBL" id="AGAY01000083">
    <property type="protein sequence ID" value="EGY51405.1"/>
    <property type="molecule type" value="Genomic_DNA"/>
</dbReference>
<dbReference type="HOGENOM" id="CLU_3202452_0_0_4"/>
<accession>G4CLA1</accession>
<evidence type="ECO:0000313" key="2">
    <source>
        <dbReference type="Proteomes" id="UP000003019"/>
    </source>
</evidence>
<protein>
    <submittedName>
        <fullName evidence="1">Uncharacterized protein</fullName>
    </submittedName>
</protein>
<name>G4CLA1_9NEIS</name>
<organism evidence="1 2">
    <name type="scientific">Neisseria shayeganii 871</name>
    <dbReference type="NCBI Taxonomy" id="1032488"/>
    <lineage>
        <taxon>Bacteria</taxon>
        <taxon>Pseudomonadati</taxon>
        <taxon>Pseudomonadota</taxon>
        <taxon>Betaproteobacteria</taxon>
        <taxon>Neisseriales</taxon>
        <taxon>Neisseriaceae</taxon>
        <taxon>Neisseria</taxon>
    </lineage>
</organism>
<reference evidence="1 2" key="1">
    <citation type="submission" date="2011-05" db="EMBL/GenBank/DDBJ databases">
        <authorList>
            <person name="Muzny D."/>
            <person name="Qin X."/>
            <person name="Deng J."/>
            <person name="Jiang H."/>
            <person name="Liu Y."/>
            <person name="Qu J."/>
            <person name="Song X.-Z."/>
            <person name="Zhang L."/>
            <person name="Thornton R."/>
            <person name="Coyle M."/>
            <person name="Francisco L."/>
            <person name="Jackson L."/>
            <person name="Javaid M."/>
            <person name="Korchina V."/>
            <person name="Kovar C."/>
            <person name="Mata R."/>
            <person name="Mathew T."/>
            <person name="Ngo R."/>
            <person name="Nguyen L."/>
            <person name="Nguyen N."/>
            <person name="Okwuonu G."/>
            <person name="Ongeri F."/>
            <person name="Pham C."/>
            <person name="Simmons D."/>
            <person name="Wilczek-Boney K."/>
            <person name="Hale W."/>
            <person name="Jakkamsetti A."/>
            <person name="Pham P."/>
            <person name="Ruth R."/>
            <person name="San Lucas F."/>
            <person name="Warren J."/>
            <person name="Zhang J."/>
            <person name="Zhao Z."/>
            <person name="Zhou C."/>
            <person name="Zhu D."/>
            <person name="Lee S."/>
            <person name="Bess C."/>
            <person name="Blankenburg K."/>
            <person name="Forbes L."/>
            <person name="Fu Q."/>
            <person name="Gubbala S."/>
            <person name="Hirani K."/>
            <person name="Jayaseelan J.C."/>
            <person name="Lara F."/>
            <person name="Munidasa M."/>
            <person name="Palculict T."/>
            <person name="Patil S."/>
            <person name="Pu L.-L."/>
            <person name="Saada N."/>
            <person name="Tang L."/>
            <person name="Weissenberger G."/>
            <person name="Zhu Y."/>
            <person name="Hemphill L."/>
            <person name="Shang Y."/>
            <person name="Youmans B."/>
            <person name="Ayvaz T."/>
            <person name="Ross M."/>
            <person name="Santibanez J."/>
            <person name="Aqrawi P."/>
            <person name="Gross S."/>
            <person name="Joshi V."/>
            <person name="Fowler G."/>
            <person name="Nazareth L."/>
            <person name="Reid J."/>
            <person name="Worley K."/>
            <person name="Petrosino J."/>
            <person name="Highlander S."/>
            <person name="Gibbs R."/>
        </authorList>
    </citation>
    <scope>NUCLEOTIDE SEQUENCE [LARGE SCALE GENOMIC DNA]</scope>
    <source>
        <strain evidence="1 2">871</strain>
    </source>
</reference>
<proteinExistence type="predicted"/>
<dbReference type="AlphaFoldDB" id="G4CLA1"/>
<comment type="caution">
    <text evidence="1">The sequence shown here is derived from an EMBL/GenBank/DDBJ whole genome shotgun (WGS) entry which is preliminary data.</text>
</comment>
<dbReference type="Proteomes" id="UP000003019">
    <property type="component" value="Unassembled WGS sequence"/>
</dbReference>
<evidence type="ECO:0000313" key="1">
    <source>
        <dbReference type="EMBL" id="EGY51405.1"/>
    </source>
</evidence>
<sequence length="45" mass="4848">MENGSQSMGAIGESLYQAARYRMAVAGAEGCKTFRLLIQPDVLRG</sequence>
<dbReference type="STRING" id="1032488.HMPREF9371_2392"/>